<keyword evidence="1" id="KW-0805">Transcription regulation</keyword>
<gene>
    <name evidence="3" type="ORF">MNBD_GAMMA21-912</name>
</gene>
<dbReference type="Gene3D" id="1.20.120.1370">
    <property type="entry name" value="Regulator of RNA polymerase sigma(70) subunit, domain 4"/>
    <property type="match status" value="1"/>
</dbReference>
<name>A0A3B0ZMK1_9ZZZZ</name>
<evidence type="ECO:0000256" key="2">
    <source>
        <dbReference type="ARBA" id="ARBA00023163"/>
    </source>
</evidence>
<organism evidence="3">
    <name type="scientific">hydrothermal vent metagenome</name>
    <dbReference type="NCBI Taxonomy" id="652676"/>
    <lineage>
        <taxon>unclassified sequences</taxon>
        <taxon>metagenomes</taxon>
        <taxon>ecological metagenomes</taxon>
    </lineage>
</organism>
<dbReference type="GO" id="GO:0006355">
    <property type="term" value="P:regulation of DNA-templated transcription"/>
    <property type="evidence" value="ECO:0007669"/>
    <property type="project" value="InterPro"/>
</dbReference>
<dbReference type="Pfam" id="PF04353">
    <property type="entry name" value="Rsd_AlgQ"/>
    <property type="match status" value="1"/>
</dbReference>
<evidence type="ECO:0008006" key="4">
    <source>
        <dbReference type="Google" id="ProtNLM"/>
    </source>
</evidence>
<accession>A0A3B0ZMK1</accession>
<dbReference type="InterPro" id="IPR038309">
    <property type="entry name" value="Rsd/AlgQ_sf"/>
</dbReference>
<protein>
    <recommendedName>
        <fullName evidence="4">Regulator of sigma D</fullName>
    </recommendedName>
</protein>
<evidence type="ECO:0000313" key="3">
    <source>
        <dbReference type="EMBL" id="VAW92891.1"/>
    </source>
</evidence>
<dbReference type="AlphaFoldDB" id="A0A3B0ZMK1"/>
<dbReference type="InterPro" id="IPR007448">
    <property type="entry name" value="Sigma70_reg_Rsd_AlgQ"/>
</dbReference>
<proteinExistence type="predicted"/>
<dbReference type="EMBL" id="UOFR01000018">
    <property type="protein sequence ID" value="VAW92891.1"/>
    <property type="molecule type" value="Genomic_DNA"/>
</dbReference>
<sequence length="150" mass="17188">MQTSPASAERRYAAQTKHGTLLESRTETLTLYSQLASLRPFKPDEEVQLALQEFCEALVDYTASAHFQLYRFIDEGTERRKNVVDLSEDIYPKIATTTQTILDFNEKYDCEDHCNNLSELDQDMSALGELLADRILYEDQIIAALTIDRD</sequence>
<keyword evidence="2" id="KW-0804">Transcription</keyword>
<evidence type="ECO:0000256" key="1">
    <source>
        <dbReference type="ARBA" id="ARBA00023015"/>
    </source>
</evidence>
<reference evidence="3" key="1">
    <citation type="submission" date="2018-06" db="EMBL/GenBank/DDBJ databases">
        <authorList>
            <person name="Zhirakovskaya E."/>
        </authorList>
    </citation>
    <scope>NUCLEOTIDE SEQUENCE</scope>
</reference>